<sequence>MPRASGRLDSVAWVPRGLCREEAAYYVGVGTTKFDELVATRRMPRARKIDSRLVWDRVELDMAFSDLAHVSENAIDAALQKGGRGG</sequence>
<evidence type="ECO:0000313" key="1">
    <source>
        <dbReference type="EMBL" id="MFC5421989.1"/>
    </source>
</evidence>
<protein>
    <recommendedName>
        <fullName evidence="3">Helix-turn-helix domain-containing protein</fullName>
    </recommendedName>
</protein>
<evidence type="ECO:0000313" key="2">
    <source>
        <dbReference type="Proteomes" id="UP001596053"/>
    </source>
</evidence>
<keyword evidence="2" id="KW-1185">Reference proteome</keyword>
<accession>A0ABW0IV13</accession>
<dbReference type="Proteomes" id="UP001596053">
    <property type="component" value="Unassembled WGS sequence"/>
</dbReference>
<evidence type="ECO:0008006" key="3">
    <source>
        <dbReference type="Google" id="ProtNLM"/>
    </source>
</evidence>
<dbReference type="EMBL" id="JBHSLW010000034">
    <property type="protein sequence ID" value="MFC5421989.1"/>
    <property type="molecule type" value="Genomic_DNA"/>
</dbReference>
<dbReference type="RefSeq" id="WP_377800292.1">
    <property type="nucleotide sequence ID" value="NZ_JBHSLW010000034.1"/>
</dbReference>
<comment type="caution">
    <text evidence="1">The sequence shown here is derived from an EMBL/GenBank/DDBJ whole genome shotgun (WGS) entry which is preliminary data.</text>
</comment>
<name>A0ABW0IV13_9HYPH</name>
<organism evidence="1 2">
    <name type="scientific">Bosea eneae</name>
    <dbReference type="NCBI Taxonomy" id="151454"/>
    <lineage>
        <taxon>Bacteria</taxon>
        <taxon>Pseudomonadati</taxon>
        <taxon>Pseudomonadota</taxon>
        <taxon>Alphaproteobacteria</taxon>
        <taxon>Hyphomicrobiales</taxon>
        <taxon>Boseaceae</taxon>
        <taxon>Bosea</taxon>
    </lineage>
</organism>
<proteinExistence type="predicted"/>
<reference evidence="2" key="1">
    <citation type="journal article" date="2019" name="Int. J. Syst. Evol. Microbiol.">
        <title>The Global Catalogue of Microorganisms (GCM) 10K type strain sequencing project: providing services to taxonomists for standard genome sequencing and annotation.</title>
        <authorList>
            <consortium name="The Broad Institute Genomics Platform"/>
            <consortium name="The Broad Institute Genome Sequencing Center for Infectious Disease"/>
            <person name="Wu L."/>
            <person name="Ma J."/>
        </authorList>
    </citation>
    <scope>NUCLEOTIDE SEQUENCE [LARGE SCALE GENOMIC DNA]</scope>
    <source>
        <strain evidence="2">NCAIM B.01391</strain>
    </source>
</reference>
<gene>
    <name evidence="1" type="ORF">ACFPOB_20715</name>
</gene>